<evidence type="ECO:0000259" key="1">
    <source>
        <dbReference type="SMART" id="SM01321"/>
    </source>
</evidence>
<dbReference type="Gene3D" id="3.30.70.1290">
    <property type="entry name" value="Transposase IS200-like"/>
    <property type="match status" value="1"/>
</dbReference>
<evidence type="ECO:0000313" key="2">
    <source>
        <dbReference type="EMBL" id="MBP1474545.1"/>
    </source>
</evidence>
<dbReference type="PANTHER" id="PTHR34322:SF2">
    <property type="entry name" value="TRANSPOSASE IS200-LIKE DOMAIN-CONTAINING PROTEIN"/>
    <property type="match status" value="1"/>
</dbReference>
<dbReference type="InterPro" id="IPR036515">
    <property type="entry name" value="Transposase_17_sf"/>
</dbReference>
<dbReference type="Proteomes" id="UP000823790">
    <property type="component" value="Unassembled WGS sequence"/>
</dbReference>
<dbReference type="SUPFAM" id="SSF143422">
    <property type="entry name" value="Transposase IS200-like"/>
    <property type="match status" value="1"/>
</dbReference>
<dbReference type="InterPro" id="IPR002686">
    <property type="entry name" value="Transposase_17"/>
</dbReference>
<sequence>MARQSRLDLPGVPQHIVQRGNDRSACFAAPVDYGQYLQELREAATKHSCAVHAYVLMTNHVHLLVTPAESGAVSRMMQAIGRRYVGSFNARYRRTGTLWEGRFKAALVDTARYVLACYRYIELNPVRALMVEDPSGYAWTSYHANASGQSNPLMTPHETYLALGEDNDARQIAYRAWVTETIDQTEWAELRQHTQQQRAWGSDRFRKQVEALTLRAATVRPRGRPRKDPPARGK</sequence>
<accession>A0ABS4DN99</accession>
<dbReference type="SMART" id="SM01321">
    <property type="entry name" value="Y1_Tnp"/>
    <property type="match status" value="1"/>
</dbReference>
<dbReference type="Pfam" id="PF01797">
    <property type="entry name" value="Y1_Tnp"/>
    <property type="match status" value="1"/>
</dbReference>
<dbReference type="RefSeq" id="WP_209619509.1">
    <property type="nucleotide sequence ID" value="NZ_JAGJRS010000018.1"/>
</dbReference>
<protein>
    <submittedName>
        <fullName evidence="2">Transposase</fullName>
    </submittedName>
</protein>
<evidence type="ECO:0000313" key="3">
    <source>
        <dbReference type="Proteomes" id="UP000823790"/>
    </source>
</evidence>
<proteinExistence type="predicted"/>
<organism evidence="2 3">
    <name type="scientific">Frateuria flava</name>
    <dbReference type="NCBI Taxonomy" id="2821489"/>
    <lineage>
        <taxon>Bacteria</taxon>
        <taxon>Pseudomonadati</taxon>
        <taxon>Pseudomonadota</taxon>
        <taxon>Gammaproteobacteria</taxon>
        <taxon>Lysobacterales</taxon>
        <taxon>Rhodanobacteraceae</taxon>
        <taxon>Frateuria</taxon>
    </lineage>
</organism>
<comment type="caution">
    <text evidence="2">The sequence shown here is derived from an EMBL/GenBank/DDBJ whole genome shotgun (WGS) entry which is preliminary data.</text>
</comment>
<dbReference type="EMBL" id="JAGJRS010000018">
    <property type="protein sequence ID" value="MBP1474545.1"/>
    <property type="molecule type" value="Genomic_DNA"/>
</dbReference>
<dbReference type="PANTHER" id="PTHR34322">
    <property type="entry name" value="TRANSPOSASE, Y1_TNP DOMAIN-CONTAINING"/>
    <property type="match status" value="1"/>
</dbReference>
<keyword evidence="3" id="KW-1185">Reference proteome</keyword>
<name>A0ABS4DN99_9GAMM</name>
<gene>
    <name evidence="2" type="ORF">J7I44_09535</name>
</gene>
<feature type="domain" description="Transposase IS200-like" evidence="1">
    <location>
        <begin position="9"/>
        <end position="124"/>
    </location>
</feature>
<reference evidence="2 3" key="1">
    <citation type="submission" date="2021-04" db="EMBL/GenBank/DDBJ databases">
        <authorList>
            <person name="Huq M.A."/>
        </authorList>
    </citation>
    <scope>NUCLEOTIDE SEQUENCE [LARGE SCALE GENOMIC DNA]</scope>
    <source>
        <strain evidence="2 3">MAH-13</strain>
    </source>
</reference>